<dbReference type="GO" id="GO:0018104">
    <property type="term" value="P:peptidoglycan-protein cross-linking"/>
    <property type="evidence" value="ECO:0007669"/>
    <property type="project" value="TreeGrafter"/>
</dbReference>
<dbReference type="Proteomes" id="UP000199017">
    <property type="component" value="Unassembled WGS sequence"/>
</dbReference>
<evidence type="ECO:0000256" key="5">
    <source>
        <dbReference type="ARBA" id="ARBA00022801"/>
    </source>
</evidence>
<evidence type="ECO:0000256" key="7">
    <source>
        <dbReference type="ARBA" id="ARBA00022984"/>
    </source>
</evidence>
<dbReference type="GO" id="GO:0005576">
    <property type="term" value="C:extracellular region"/>
    <property type="evidence" value="ECO:0007669"/>
    <property type="project" value="TreeGrafter"/>
</dbReference>
<dbReference type="GO" id="GO:0016757">
    <property type="term" value="F:glycosyltransferase activity"/>
    <property type="evidence" value="ECO:0007669"/>
    <property type="project" value="UniProtKB-KW"/>
</dbReference>
<feature type="signal peptide" evidence="10">
    <location>
        <begin position="1"/>
        <end position="22"/>
    </location>
</feature>
<feature type="active site" description="Nucleophile" evidence="9">
    <location>
        <position position="113"/>
    </location>
</feature>
<name>A0A1G8RBE7_9BACI</name>
<evidence type="ECO:0000256" key="10">
    <source>
        <dbReference type="SAM" id="SignalP"/>
    </source>
</evidence>
<dbReference type="GO" id="GO:0071555">
    <property type="term" value="P:cell wall organization"/>
    <property type="evidence" value="ECO:0007669"/>
    <property type="project" value="UniProtKB-UniRule"/>
</dbReference>
<keyword evidence="5" id="KW-0378">Hydrolase</keyword>
<evidence type="ECO:0000256" key="6">
    <source>
        <dbReference type="ARBA" id="ARBA00022960"/>
    </source>
</evidence>
<dbReference type="SUPFAM" id="SSF47090">
    <property type="entry name" value="PGBD-like"/>
    <property type="match status" value="1"/>
</dbReference>
<dbReference type="InterPro" id="IPR050979">
    <property type="entry name" value="LD-transpeptidase"/>
</dbReference>
<keyword evidence="3" id="KW-0328">Glycosyltransferase</keyword>
<evidence type="ECO:0000313" key="13">
    <source>
        <dbReference type="Proteomes" id="UP000199017"/>
    </source>
</evidence>
<evidence type="ECO:0000256" key="8">
    <source>
        <dbReference type="ARBA" id="ARBA00023316"/>
    </source>
</evidence>
<proteinExistence type="inferred from homology"/>
<dbReference type="PROSITE" id="PS52029">
    <property type="entry name" value="LD_TPASE"/>
    <property type="match status" value="1"/>
</dbReference>
<accession>A0A1G8RBE7</accession>
<evidence type="ECO:0000256" key="2">
    <source>
        <dbReference type="ARBA" id="ARBA00005992"/>
    </source>
</evidence>
<keyword evidence="10" id="KW-0732">Signal</keyword>
<dbReference type="AlphaFoldDB" id="A0A1G8RBE7"/>
<feature type="domain" description="L,D-TPase catalytic" evidence="11">
    <location>
        <begin position="28"/>
        <end position="137"/>
    </location>
</feature>
<feature type="active site" description="Proton donor/acceptor" evidence="9">
    <location>
        <position position="97"/>
    </location>
</feature>
<keyword evidence="8 9" id="KW-0961">Cell wall biogenesis/degradation</keyword>
<dbReference type="Pfam" id="PF01471">
    <property type="entry name" value="PG_binding_1"/>
    <property type="match status" value="1"/>
</dbReference>
<keyword evidence="6 9" id="KW-0133">Cell shape</keyword>
<dbReference type="GO" id="GO:0071972">
    <property type="term" value="F:peptidoglycan L,D-transpeptidase activity"/>
    <property type="evidence" value="ECO:0007669"/>
    <property type="project" value="TreeGrafter"/>
</dbReference>
<dbReference type="GO" id="GO:0008360">
    <property type="term" value="P:regulation of cell shape"/>
    <property type="evidence" value="ECO:0007669"/>
    <property type="project" value="UniProtKB-UniRule"/>
</dbReference>
<keyword evidence="13" id="KW-1185">Reference proteome</keyword>
<dbReference type="Gene3D" id="2.40.440.10">
    <property type="entry name" value="L,D-transpeptidase catalytic domain-like"/>
    <property type="match status" value="1"/>
</dbReference>
<dbReference type="InterPro" id="IPR038063">
    <property type="entry name" value="Transpep_catalytic_dom"/>
</dbReference>
<evidence type="ECO:0000259" key="11">
    <source>
        <dbReference type="PROSITE" id="PS52029"/>
    </source>
</evidence>
<gene>
    <name evidence="12" type="ORF">SAMN05216352_12610</name>
</gene>
<dbReference type="InterPro" id="IPR036365">
    <property type="entry name" value="PGBD-like_sf"/>
</dbReference>
<evidence type="ECO:0000256" key="9">
    <source>
        <dbReference type="PROSITE-ProRule" id="PRU01373"/>
    </source>
</evidence>
<keyword evidence="7 9" id="KW-0573">Peptidoglycan synthesis</keyword>
<dbReference type="InterPro" id="IPR002477">
    <property type="entry name" value="Peptidoglycan-bd-like"/>
</dbReference>
<dbReference type="InterPro" id="IPR005490">
    <property type="entry name" value="LD_TPept_cat_dom"/>
</dbReference>
<sequence length="216" mass="24178">MRRMKPILFIALLLLCMGSGYSEEKAEINIQIDLWNRHLQLIEDGKVVKVFPIAPGSKRTPTPVGTFEIDQKGRGWGGGFGTRWLGLNVPWGMYGIHGTNKPHLIGKDVSAGCIRMENKDIEWIYEKVSLGTTVHIVGPITGPNGEHFATLAKGSHGSLVFLVQNRLKAAGYYRKPCNGLYDKYMVAVVKEFQRSEKLPVTGYFLDRDYIKLGLLE</sequence>
<keyword evidence="4" id="KW-0808">Transferase</keyword>
<dbReference type="Gene3D" id="1.10.101.10">
    <property type="entry name" value="PGBD-like superfamily/PGBD"/>
    <property type="match status" value="1"/>
</dbReference>
<evidence type="ECO:0000256" key="1">
    <source>
        <dbReference type="ARBA" id="ARBA00004752"/>
    </source>
</evidence>
<dbReference type="PANTHER" id="PTHR30582">
    <property type="entry name" value="L,D-TRANSPEPTIDASE"/>
    <property type="match status" value="1"/>
</dbReference>
<reference evidence="12 13" key="1">
    <citation type="submission" date="2016-10" db="EMBL/GenBank/DDBJ databases">
        <authorList>
            <person name="de Groot N.N."/>
        </authorList>
    </citation>
    <scope>NUCLEOTIDE SEQUENCE [LARGE SCALE GENOMIC DNA]</scope>
    <source>
        <strain evidence="13">P4B,CCM 7963,CECT 7998,DSM 25260,IBRC-M 10614,KCTC 13821</strain>
    </source>
</reference>
<feature type="chain" id="PRO_5038903429" evidence="10">
    <location>
        <begin position="23"/>
        <end position="216"/>
    </location>
</feature>
<protein>
    <submittedName>
        <fullName evidence="12">Putative peptidoglycan binding domain-containing protein</fullName>
    </submittedName>
</protein>
<dbReference type="STRING" id="930129.SAMN05216352_12610"/>
<evidence type="ECO:0000313" key="12">
    <source>
        <dbReference type="EMBL" id="SDJ14307.1"/>
    </source>
</evidence>
<dbReference type="PANTHER" id="PTHR30582:SF24">
    <property type="entry name" value="L,D-TRANSPEPTIDASE ERFK_SRFK-RELATED"/>
    <property type="match status" value="1"/>
</dbReference>
<organism evidence="12 13">
    <name type="scientific">Alteribacillus bidgolensis</name>
    <dbReference type="NCBI Taxonomy" id="930129"/>
    <lineage>
        <taxon>Bacteria</taxon>
        <taxon>Bacillati</taxon>
        <taxon>Bacillota</taxon>
        <taxon>Bacilli</taxon>
        <taxon>Bacillales</taxon>
        <taxon>Bacillaceae</taxon>
        <taxon>Alteribacillus</taxon>
    </lineage>
</organism>
<dbReference type="InterPro" id="IPR036366">
    <property type="entry name" value="PGBDSf"/>
</dbReference>
<dbReference type="EMBL" id="FNDU01000026">
    <property type="protein sequence ID" value="SDJ14307.1"/>
    <property type="molecule type" value="Genomic_DNA"/>
</dbReference>
<evidence type="ECO:0000256" key="3">
    <source>
        <dbReference type="ARBA" id="ARBA00022676"/>
    </source>
</evidence>
<dbReference type="Pfam" id="PF03734">
    <property type="entry name" value="YkuD"/>
    <property type="match status" value="1"/>
</dbReference>
<dbReference type="UniPathway" id="UPA00219"/>
<comment type="pathway">
    <text evidence="1 9">Cell wall biogenesis; peptidoglycan biosynthesis.</text>
</comment>
<dbReference type="SUPFAM" id="SSF141523">
    <property type="entry name" value="L,D-transpeptidase catalytic domain-like"/>
    <property type="match status" value="1"/>
</dbReference>
<comment type="similarity">
    <text evidence="2">Belongs to the YkuD family.</text>
</comment>
<evidence type="ECO:0000256" key="4">
    <source>
        <dbReference type="ARBA" id="ARBA00022679"/>
    </source>
</evidence>
<dbReference type="CDD" id="cd16913">
    <property type="entry name" value="YkuD_like"/>
    <property type="match status" value="1"/>
</dbReference>